<dbReference type="InterPro" id="IPR006652">
    <property type="entry name" value="Kelch_1"/>
</dbReference>
<dbReference type="OrthoDB" id="10251809at2759"/>
<evidence type="ECO:0000256" key="1">
    <source>
        <dbReference type="ARBA" id="ARBA00022441"/>
    </source>
</evidence>
<evidence type="ECO:0000313" key="6">
    <source>
        <dbReference type="Proteomes" id="UP000593567"/>
    </source>
</evidence>
<dbReference type="SMART" id="SM00612">
    <property type="entry name" value="Kelch"/>
    <property type="match status" value="4"/>
</dbReference>
<name>A0A7J7IW45_BUGNE</name>
<reference evidence="5" key="1">
    <citation type="submission" date="2020-06" db="EMBL/GenBank/DDBJ databases">
        <title>Draft genome of Bugula neritina, a colonial animal packing powerful symbionts and potential medicines.</title>
        <authorList>
            <person name="Rayko M."/>
        </authorList>
    </citation>
    <scope>NUCLEOTIDE SEQUENCE [LARGE SCALE GENOMIC DNA]</scope>
    <source>
        <strain evidence="5">Kwan_BN1</strain>
    </source>
</reference>
<organism evidence="5 6">
    <name type="scientific">Bugula neritina</name>
    <name type="common">Brown bryozoan</name>
    <name type="synonym">Sertularia neritina</name>
    <dbReference type="NCBI Taxonomy" id="10212"/>
    <lineage>
        <taxon>Eukaryota</taxon>
        <taxon>Metazoa</taxon>
        <taxon>Spiralia</taxon>
        <taxon>Lophotrochozoa</taxon>
        <taxon>Bryozoa</taxon>
        <taxon>Gymnolaemata</taxon>
        <taxon>Cheilostomatida</taxon>
        <taxon>Flustrina</taxon>
        <taxon>Buguloidea</taxon>
        <taxon>Bugulidae</taxon>
        <taxon>Bugula</taxon>
    </lineage>
</organism>
<gene>
    <name evidence="5" type="ORF">EB796_023621</name>
</gene>
<dbReference type="Pfam" id="PF24681">
    <property type="entry name" value="Kelch_KLHDC2_KLHL20_DRC7"/>
    <property type="match status" value="1"/>
</dbReference>
<dbReference type="PANTHER" id="PTHR46647:SF1">
    <property type="entry name" value="RAB9 EFFECTOR PROTEIN WITH KELCH MOTIFS"/>
    <property type="match status" value="1"/>
</dbReference>
<accession>A0A7J7IW45</accession>
<sequence>MELHPILEENVLPKSSLWYVVSAFGDRPSLRVGHTSVSIASADTSDGMTQKVLIVGGANPSECFSDVHTLDTNTLSWNLLTPPGFNSRYEHISFIPSSQPDRVYVLAGATQESNIAEGFVQYFDLKTEKWISVKASGTAPSPRTHHTTASCGDCVYVFSGGKSGAEPVQDRQVYSYDVSSNSWSSLSISGESPSPRHGHSLTVIANKIYCFGGMAGSKFYNDLHILDLEKGCWITPKIKKRNLPEPRAAHAAVTEGTNLYIFGGMSKEGMALDDLWKLDTSTMQWSQCQVEGAPPAPRLDMACCVISWSIEMDSEKQVEEVSESLANASLEAQEGASNHLQADSSKGNTCKMILVHGGMDTQGEIFDDCLVYKLE</sequence>
<dbReference type="Gene3D" id="2.120.10.80">
    <property type="entry name" value="Kelch-type beta propeller"/>
    <property type="match status" value="2"/>
</dbReference>
<evidence type="ECO:0000313" key="5">
    <source>
        <dbReference type="EMBL" id="KAF6018060.1"/>
    </source>
</evidence>
<keyword evidence="6" id="KW-1185">Reference proteome</keyword>
<evidence type="ECO:0000256" key="2">
    <source>
        <dbReference type="ARBA" id="ARBA00022737"/>
    </source>
</evidence>
<proteinExistence type="predicted"/>
<dbReference type="InterPro" id="IPR015915">
    <property type="entry name" value="Kelch-typ_b-propeller"/>
</dbReference>
<comment type="caution">
    <text evidence="5">The sequence shown here is derived from an EMBL/GenBank/DDBJ whole genome shotgun (WGS) entry which is preliminary data.</text>
</comment>
<dbReference type="PANTHER" id="PTHR46647">
    <property type="entry name" value="RAB9 EFFECTOR PROTEIN WITH KELCH MOTIFS"/>
    <property type="match status" value="1"/>
</dbReference>
<dbReference type="AlphaFoldDB" id="A0A7J7IW45"/>
<dbReference type="EMBL" id="VXIV02003343">
    <property type="protein sequence ID" value="KAF6018060.1"/>
    <property type="molecule type" value="Genomic_DNA"/>
</dbReference>
<dbReference type="Proteomes" id="UP000593567">
    <property type="component" value="Unassembled WGS sequence"/>
</dbReference>
<keyword evidence="2" id="KW-0677">Repeat</keyword>
<evidence type="ECO:0000256" key="4">
    <source>
        <dbReference type="ARBA" id="ARBA00039295"/>
    </source>
</evidence>
<evidence type="ECO:0000256" key="3">
    <source>
        <dbReference type="ARBA" id="ARBA00037224"/>
    </source>
</evidence>
<dbReference type="InterPro" id="IPR052124">
    <property type="entry name" value="Rab9_kelch_effector"/>
</dbReference>
<comment type="function">
    <text evidence="3">Rab9 effector required for endosome to trans-Golgi network (TGN) transport.</text>
</comment>
<dbReference type="SUPFAM" id="SSF117281">
    <property type="entry name" value="Kelch motif"/>
    <property type="match status" value="1"/>
</dbReference>
<keyword evidence="1" id="KW-0880">Kelch repeat</keyword>
<protein>
    <recommendedName>
        <fullName evidence="4">Rab9 effector protein with kelch motifs</fullName>
    </recommendedName>
</protein>